<protein>
    <submittedName>
        <fullName evidence="1">Uncharacterized protein</fullName>
    </submittedName>
</protein>
<dbReference type="Proteomes" id="UP000824533">
    <property type="component" value="Linkage Group LG11"/>
</dbReference>
<organism evidence="1 2">
    <name type="scientific">Dendrolimus kikuchii</name>
    <dbReference type="NCBI Taxonomy" id="765133"/>
    <lineage>
        <taxon>Eukaryota</taxon>
        <taxon>Metazoa</taxon>
        <taxon>Ecdysozoa</taxon>
        <taxon>Arthropoda</taxon>
        <taxon>Hexapoda</taxon>
        <taxon>Insecta</taxon>
        <taxon>Pterygota</taxon>
        <taxon>Neoptera</taxon>
        <taxon>Endopterygota</taxon>
        <taxon>Lepidoptera</taxon>
        <taxon>Glossata</taxon>
        <taxon>Ditrysia</taxon>
        <taxon>Bombycoidea</taxon>
        <taxon>Lasiocampidae</taxon>
        <taxon>Dendrolimus</taxon>
    </lineage>
</organism>
<dbReference type="EMBL" id="CM034397">
    <property type="protein sequence ID" value="KAJ0177636.1"/>
    <property type="molecule type" value="Genomic_DNA"/>
</dbReference>
<sequence>MKVFSIADIPEFSKRERIVVVGIIGKSPYRYPNKATPLIPSVQLNENGIECHWDERRSVLYLHTITYLDTKRLASLAMNLDESSKSTEKDADASHWLVASGELAVESCKAIALLFHLCHIVVLSSPTSVFDLGYLQLFKAIDAYRTELIGKTTIALASINASGAWETHGRSCCPRLLFHFRRAPASLRKAPAALKRLEHAVEDQLYFILRKARIITNVCAKTLFAIPKNEEFVYISADNTSGNARDVSFLVRGLVQLCTGAEPEPPAERPAFRQFLQGHIDLAFGEGFDDNVGKYAMSTSFFELPSAASWRTVAQALTPIYLEESLKGTDGNESTGGALYNALATDVRFSQARCAKVLPIAQASYAEGLPTHYSSQHHAHKVNVALGVLETMARGPLAGGARTRLRAACTATWRTRSLCEAPSLTSHVCIEPEHEKSKEHSSGVRYVSACNCGRTKCSREDPYTVRAANCTFFEQAAEECGVCPTLQAIEFPVFQPSTPTYRAASVKGVSSQETPETVVSRERDSGTSAPSDEDNWSAPDVLSPGSHHDDEEDEDSTENRYLVPLRGDTTNEKVMSRQPSTTEYLPGMLHLGSPGGLLPAFPSWSLLCLGASSLYSHNLGLPEHLQPGFLPHTNYLLPWDCAVRMEQVSVWRMAQASARGRGGKPPAPHHLTVKIFIGFEYECPRGHRFMMSSPESVVVGSGGGGGGGGGGGAGARLAAADMPVWAACACRAQPPHLAQLTRVHVVTPKAPVHVTLDPKVQPVAGGPIFVPQPAGSAPIKLSASAYWVLRLPFMYCDERGALPRPRHPAPPHSPGALIAPLFGLQD</sequence>
<accession>A0ACC1D1C0</accession>
<proteinExistence type="predicted"/>
<comment type="caution">
    <text evidence="1">The sequence shown here is derived from an EMBL/GenBank/DDBJ whole genome shotgun (WGS) entry which is preliminary data.</text>
</comment>
<evidence type="ECO:0000313" key="2">
    <source>
        <dbReference type="Proteomes" id="UP000824533"/>
    </source>
</evidence>
<evidence type="ECO:0000313" key="1">
    <source>
        <dbReference type="EMBL" id="KAJ0177636.1"/>
    </source>
</evidence>
<name>A0ACC1D1C0_9NEOP</name>
<reference evidence="1 2" key="1">
    <citation type="journal article" date="2021" name="Front. Genet.">
        <title>Chromosome-Level Genome Assembly Reveals Significant Gene Expansion in the Toll and IMD Signaling Pathways of Dendrolimus kikuchii.</title>
        <authorList>
            <person name="Zhou J."/>
            <person name="Wu P."/>
            <person name="Xiong Z."/>
            <person name="Liu N."/>
            <person name="Zhao N."/>
            <person name="Ji M."/>
            <person name="Qiu Y."/>
            <person name="Yang B."/>
        </authorList>
    </citation>
    <scope>NUCLEOTIDE SEQUENCE [LARGE SCALE GENOMIC DNA]</scope>
    <source>
        <strain evidence="1">Ann1</strain>
    </source>
</reference>
<keyword evidence="2" id="KW-1185">Reference proteome</keyword>
<gene>
    <name evidence="1" type="ORF">K1T71_006509</name>
</gene>